<dbReference type="PROSITE" id="PS50097">
    <property type="entry name" value="BTB"/>
    <property type="match status" value="1"/>
</dbReference>
<gene>
    <name evidence="10" type="primary">SLC20A</name>
    <name evidence="10" type="ORF">O9K51_07353</name>
</gene>
<name>A0AB34FJ25_9HYPO</name>
<dbReference type="InterPro" id="IPR000210">
    <property type="entry name" value="BTB/POZ_dom"/>
</dbReference>
<evidence type="ECO:0000256" key="6">
    <source>
        <dbReference type="ARBA" id="ARBA00023136"/>
    </source>
</evidence>
<keyword evidence="5 7" id="KW-1133">Transmembrane helix</keyword>
<feature type="transmembrane region" description="Helical" evidence="7">
    <location>
        <begin position="488"/>
        <end position="512"/>
    </location>
</feature>
<dbReference type="CDD" id="cd18186">
    <property type="entry name" value="BTB_POZ_ZBTB_KLHL-like"/>
    <property type="match status" value="1"/>
</dbReference>
<evidence type="ECO:0000256" key="8">
    <source>
        <dbReference type="SAM" id="MobiDB-lite"/>
    </source>
</evidence>
<dbReference type="InterPro" id="IPR001204">
    <property type="entry name" value="Phos_transporter"/>
</dbReference>
<evidence type="ECO:0000256" key="7">
    <source>
        <dbReference type="RuleBase" id="RU363058"/>
    </source>
</evidence>
<dbReference type="EMBL" id="JAQHRD010000006">
    <property type="protein sequence ID" value="KAJ6439468.1"/>
    <property type="molecule type" value="Genomic_DNA"/>
</dbReference>
<keyword evidence="4 7" id="KW-0812">Transmembrane</keyword>
<evidence type="ECO:0000256" key="3">
    <source>
        <dbReference type="ARBA" id="ARBA00022592"/>
    </source>
</evidence>
<feature type="domain" description="BTB" evidence="9">
    <location>
        <begin position="7"/>
        <end position="76"/>
    </location>
</feature>
<dbReference type="Pfam" id="PF01384">
    <property type="entry name" value="PHO4"/>
    <property type="match status" value="1"/>
</dbReference>
<reference evidence="10" key="1">
    <citation type="submission" date="2023-01" db="EMBL/GenBank/DDBJ databases">
        <title>The growth and conidiation of Purpureocillium lavendulum are regulated by nitrogen source and histone H3K14 acetylation.</title>
        <authorList>
            <person name="Tang P."/>
            <person name="Han J."/>
            <person name="Zhang C."/>
            <person name="Tang P."/>
            <person name="Qi F."/>
            <person name="Zhang K."/>
            <person name="Liang L."/>
        </authorList>
    </citation>
    <scope>NUCLEOTIDE SEQUENCE</scope>
    <source>
        <strain evidence="10">YMF1.00683</strain>
    </source>
</reference>
<keyword evidence="2 7" id="KW-0813">Transport</keyword>
<comment type="function">
    <text evidence="7">Sodium-phosphate symporter.</text>
</comment>
<organism evidence="10 11">
    <name type="scientific">Purpureocillium lavendulum</name>
    <dbReference type="NCBI Taxonomy" id="1247861"/>
    <lineage>
        <taxon>Eukaryota</taxon>
        <taxon>Fungi</taxon>
        <taxon>Dikarya</taxon>
        <taxon>Ascomycota</taxon>
        <taxon>Pezizomycotina</taxon>
        <taxon>Sordariomycetes</taxon>
        <taxon>Hypocreomycetidae</taxon>
        <taxon>Hypocreales</taxon>
        <taxon>Ophiocordycipitaceae</taxon>
        <taxon>Purpureocillium</taxon>
    </lineage>
</organism>
<feature type="transmembrane region" description="Helical" evidence="7">
    <location>
        <begin position="387"/>
        <end position="408"/>
    </location>
</feature>
<feature type="transmembrane region" description="Helical" evidence="7">
    <location>
        <begin position="420"/>
        <end position="441"/>
    </location>
</feature>
<dbReference type="GO" id="GO:0005315">
    <property type="term" value="F:phosphate transmembrane transporter activity"/>
    <property type="evidence" value="ECO:0007669"/>
    <property type="project" value="InterPro"/>
</dbReference>
<feature type="transmembrane region" description="Helical" evidence="7">
    <location>
        <begin position="854"/>
        <end position="879"/>
    </location>
</feature>
<feature type="transmembrane region" description="Helical" evidence="7">
    <location>
        <begin position="345"/>
        <end position="367"/>
    </location>
</feature>
<dbReference type="GO" id="GO:0016020">
    <property type="term" value="C:membrane"/>
    <property type="evidence" value="ECO:0007669"/>
    <property type="project" value="UniProtKB-SubCell"/>
</dbReference>
<feature type="compositionally biased region" description="Polar residues" evidence="8">
    <location>
        <begin position="617"/>
        <end position="647"/>
    </location>
</feature>
<evidence type="ECO:0000256" key="4">
    <source>
        <dbReference type="ARBA" id="ARBA00022692"/>
    </source>
</evidence>
<evidence type="ECO:0000256" key="1">
    <source>
        <dbReference type="ARBA" id="ARBA00004141"/>
    </source>
</evidence>
<dbReference type="Gene3D" id="3.30.710.10">
    <property type="entry name" value="Potassium Channel Kv1.1, Chain A"/>
    <property type="match status" value="1"/>
</dbReference>
<dbReference type="SUPFAM" id="SSF54695">
    <property type="entry name" value="POZ domain"/>
    <property type="match status" value="1"/>
</dbReference>
<evidence type="ECO:0000256" key="5">
    <source>
        <dbReference type="ARBA" id="ARBA00022989"/>
    </source>
</evidence>
<evidence type="ECO:0000256" key="2">
    <source>
        <dbReference type="ARBA" id="ARBA00022448"/>
    </source>
</evidence>
<dbReference type="GO" id="GO:0035435">
    <property type="term" value="P:phosphate ion transmembrane transport"/>
    <property type="evidence" value="ECO:0007669"/>
    <property type="project" value="TreeGrafter"/>
</dbReference>
<evidence type="ECO:0000259" key="9">
    <source>
        <dbReference type="PROSITE" id="PS50097"/>
    </source>
</evidence>
<evidence type="ECO:0000313" key="10">
    <source>
        <dbReference type="EMBL" id="KAJ6439468.1"/>
    </source>
</evidence>
<evidence type="ECO:0000313" key="11">
    <source>
        <dbReference type="Proteomes" id="UP001163105"/>
    </source>
</evidence>
<comment type="caution">
    <text evidence="10">The sequence shown here is derived from an EMBL/GenBank/DDBJ whole genome shotgun (WGS) entry which is preliminary data.</text>
</comment>
<comment type="similarity">
    <text evidence="7">Belongs to the inorganic phosphate transporter (PiT) (TC 2.A.20) family.</text>
</comment>
<keyword evidence="3 7" id="KW-0592">Phosphate transport</keyword>
<dbReference type="AlphaFoldDB" id="A0AB34FJ25"/>
<dbReference type="PANTHER" id="PTHR11101:SF80">
    <property type="entry name" value="PHOSPHATE TRANSPORTER"/>
    <property type="match status" value="1"/>
</dbReference>
<dbReference type="Proteomes" id="UP001163105">
    <property type="component" value="Unassembled WGS sequence"/>
</dbReference>
<comment type="subcellular location">
    <subcellularLocation>
        <location evidence="1 7">Membrane</location>
        <topology evidence="1 7">Multi-pass membrane protein</topology>
    </subcellularLocation>
</comment>
<sequence length="888" mass="97967">MDIATSEMFRFLVGPDEQEFWIHSALVACQSAALKAMVDGNFKETTDGCARLPDVDTQTFTSFWQFVYTGSYANPEPRSPSTPGLLVESSEAQRLAESTDVVPADIPFSPEPAQQTHPEPVVDEWNWGLSNTKKQKKKLRQLGSLWEDEPPEEKTRGTITKQMAQWNEFKDSWRIKLASQPQKTALGTNASPQNRDLPLHHARVYALSECYGIAELEDASFSKLHNSLVDYDLSKNGHAGIIALLRYCFDELSPDRLKQLVAHYIACKFEYMWKSNEFQEFLEEHGCRAAEVLFRPIYAVSSNMVLHQFDYIFAIGTIFAFLDAWNIGANDVANSWTTSVSSRSISYVQAMVLGSILEFAGAVGVGARVADTIRTKVVDVNQFEENPALLMLGMMCAILGSSIWLTFCTKVGLTVSTTHSIMGGVIGMGVALVGVDGITWADFDSGDISSGVVSVFLAWIIAPGLSAAFAITIFLITKYAVLLRSKPVIRGLMLVPVYFGITAALLVMLIVWKGGSIDVDWMSNAQIAGIVVGAGAAWGIVVAIFLVPWLYRIVLKDDWQLRWWHIALGPLLLRRGEPPLQPEGSKGGIRNFYEGHLTKEQMEEMLASARSRDEETSTPFDNKTAADTASENAQSDSVQPRTAQSPENHFPQEKKIVGPKPEGPWYNSTVLFWYFKWLFLRGVDQDIVNLQHKRTFLSGDLAAIHSHVPHYDNKAEYLYTFVQIMTACTASFTHGANDVANAIAPYATIYQIWQSGALQGSKSDVPIWILCLGGAGIVLGIWTYGYNIMKVLGNRLTLHSPSRGFAMELGAACTIILATRLKLPVSTTQCIAGATVGVGLCSGTWRSINWRVVTWIYMGWIVTLPIAALISGCICGIIINAPRWGYAG</sequence>
<dbReference type="PANTHER" id="PTHR11101">
    <property type="entry name" value="PHOSPHATE TRANSPORTER"/>
    <property type="match status" value="1"/>
</dbReference>
<protein>
    <recommendedName>
        <fullName evidence="7">Phosphate transporter</fullName>
    </recommendedName>
</protein>
<dbReference type="InterPro" id="IPR011333">
    <property type="entry name" value="SKP1/BTB/POZ_sf"/>
</dbReference>
<feature type="transmembrane region" description="Helical" evidence="7">
    <location>
        <begin position="527"/>
        <end position="551"/>
    </location>
</feature>
<feature type="transmembrane region" description="Helical" evidence="7">
    <location>
        <begin position="311"/>
        <end position="333"/>
    </location>
</feature>
<accession>A0AB34FJ25</accession>
<keyword evidence="6 7" id="KW-0472">Membrane</keyword>
<feature type="region of interest" description="Disordered" evidence="8">
    <location>
        <begin position="605"/>
        <end position="658"/>
    </location>
</feature>
<dbReference type="Pfam" id="PF00651">
    <property type="entry name" value="BTB"/>
    <property type="match status" value="1"/>
</dbReference>
<keyword evidence="11" id="KW-1185">Reference proteome</keyword>
<proteinExistence type="inferred from homology"/>
<feature type="transmembrane region" description="Helical" evidence="7">
    <location>
        <begin position="453"/>
        <end position="476"/>
    </location>
</feature>
<feature type="transmembrane region" description="Helical" evidence="7">
    <location>
        <begin position="765"/>
        <end position="785"/>
    </location>
</feature>